<dbReference type="Proteomes" id="UP000621455">
    <property type="component" value="Unassembled WGS sequence"/>
</dbReference>
<proteinExistence type="predicted"/>
<reference evidence="1 2" key="1">
    <citation type="submission" date="2019-10" db="EMBL/GenBank/DDBJ databases">
        <title>Taxonomy of Antarctic Massilia spp.: description of Massilia rubra sp. nov., Massilia aquatica sp. nov., Massilia mucilaginosa sp. nov., Massilia frigida sp. nov. isolated from streams, lakes and regoliths.</title>
        <authorList>
            <person name="Holochova P."/>
            <person name="Sedlacek I."/>
            <person name="Kralova S."/>
            <person name="Maslanova I."/>
            <person name="Busse H.-J."/>
            <person name="Stankova E."/>
            <person name="Vrbovska V."/>
            <person name="Kovarovic V."/>
            <person name="Bartak M."/>
            <person name="Svec P."/>
            <person name="Pantucek R."/>
        </authorList>
    </citation>
    <scope>NUCLEOTIDE SEQUENCE [LARGE SCALE GENOMIC DNA]</scope>
    <source>
        <strain evidence="1 2">CCM 8695</strain>
    </source>
</reference>
<keyword evidence="2" id="KW-1185">Reference proteome</keyword>
<organism evidence="1 2">
    <name type="scientific">Massilia frigida</name>
    <dbReference type="NCBI Taxonomy" id="2609281"/>
    <lineage>
        <taxon>Bacteria</taxon>
        <taxon>Pseudomonadati</taxon>
        <taxon>Pseudomonadota</taxon>
        <taxon>Betaproteobacteria</taxon>
        <taxon>Burkholderiales</taxon>
        <taxon>Oxalobacteraceae</taxon>
        <taxon>Telluria group</taxon>
        <taxon>Massilia</taxon>
    </lineage>
</organism>
<name>A0ABX0N0M6_9BURK</name>
<dbReference type="RefSeq" id="WP_167085804.1">
    <property type="nucleotide sequence ID" value="NZ_WHJG01000004.1"/>
</dbReference>
<evidence type="ECO:0000313" key="1">
    <source>
        <dbReference type="EMBL" id="NHZ78827.1"/>
    </source>
</evidence>
<gene>
    <name evidence="1" type="ORF">F2P44_05970</name>
</gene>
<dbReference type="EMBL" id="WHJG01000004">
    <property type="protein sequence ID" value="NHZ78827.1"/>
    <property type="molecule type" value="Genomic_DNA"/>
</dbReference>
<accession>A0ABX0N0M6</accession>
<comment type="caution">
    <text evidence="1">The sequence shown here is derived from an EMBL/GenBank/DDBJ whole genome shotgun (WGS) entry which is preliminary data.</text>
</comment>
<protein>
    <submittedName>
        <fullName evidence="1">Uncharacterized protein</fullName>
    </submittedName>
</protein>
<evidence type="ECO:0000313" key="2">
    <source>
        <dbReference type="Proteomes" id="UP000621455"/>
    </source>
</evidence>
<sequence>MTNSPQRIVDMRIPLTWLLTSASTILSLLCLTLWTVAGQSNKLEQIAGTSAKMEKRLDDRDEKTEAMRERMFNFDRTTDNLKLRVDALERARK</sequence>